<dbReference type="RefSeq" id="WP_189133933.1">
    <property type="nucleotide sequence ID" value="NZ_BMMS01000022.1"/>
</dbReference>
<keyword evidence="3" id="KW-1185">Reference proteome</keyword>
<protein>
    <recommendedName>
        <fullName evidence="4">CU044_5270 family protein</fullName>
    </recommendedName>
</protein>
<dbReference type="PROSITE" id="PS51318">
    <property type="entry name" value="TAT"/>
    <property type="match status" value="1"/>
</dbReference>
<dbReference type="NCBIfam" id="NF038083">
    <property type="entry name" value="CU044_5270_fam"/>
    <property type="match status" value="1"/>
</dbReference>
<feature type="transmembrane region" description="Helical" evidence="1">
    <location>
        <begin position="49"/>
        <end position="68"/>
    </location>
</feature>
<sequence>MTDDLELLRAANPVRADDKRWPDGPLDFHAERRLEELLGERPRHMSRRLLIGVAAAGLAVAGGLGAVITGTGSSPAAAAPAPLRPDGVSTTVPLERIARTARAVAAHRPTRARRGCHVQEWSLSMETGPGAREPVSLPEERWSRWNADGSGSLLVVATDPRHPGRPVIDGSGLRNRVVTDGEILSRKRYPPGSWGGESMYRMPPPSTPGALRDYLAQRYRGAGSDTEPLLDALSELLTQWTPGTRETAAVVGMLARTRGLRPAGAVTDRLGRRGQAYTFGGRGAPDQRMVILDPGSGKVLGLELSFVKDVKEYRVKAGDVLSYQAWI</sequence>
<evidence type="ECO:0000256" key="1">
    <source>
        <dbReference type="SAM" id="Phobius"/>
    </source>
</evidence>
<proteinExistence type="predicted"/>
<dbReference type="Proteomes" id="UP000641932">
    <property type="component" value="Unassembled WGS sequence"/>
</dbReference>
<name>A0A917ZTI8_9ACTN</name>
<keyword evidence="1" id="KW-0812">Transmembrane</keyword>
<gene>
    <name evidence="2" type="ORF">GCM10012280_48810</name>
</gene>
<reference evidence="2" key="2">
    <citation type="submission" date="2020-09" db="EMBL/GenBank/DDBJ databases">
        <authorList>
            <person name="Sun Q."/>
            <person name="Zhou Y."/>
        </authorList>
    </citation>
    <scope>NUCLEOTIDE SEQUENCE</scope>
    <source>
        <strain evidence="2">CGMCC 4.7201</strain>
    </source>
</reference>
<dbReference type="InterPro" id="IPR006311">
    <property type="entry name" value="TAT_signal"/>
</dbReference>
<evidence type="ECO:0008006" key="4">
    <source>
        <dbReference type="Google" id="ProtNLM"/>
    </source>
</evidence>
<dbReference type="InterPro" id="IPR047789">
    <property type="entry name" value="CU044_5270-like"/>
</dbReference>
<keyword evidence="1" id="KW-0472">Membrane</keyword>
<reference evidence="2" key="1">
    <citation type="journal article" date="2014" name="Int. J. Syst. Evol. Microbiol.">
        <title>Complete genome sequence of Corynebacterium casei LMG S-19264T (=DSM 44701T), isolated from a smear-ripened cheese.</title>
        <authorList>
            <consortium name="US DOE Joint Genome Institute (JGI-PGF)"/>
            <person name="Walter F."/>
            <person name="Albersmeier A."/>
            <person name="Kalinowski J."/>
            <person name="Ruckert C."/>
        </authorList>
    </citation>
    <scope>NUCLEOTIDE SEQUENCE</scope>
    <source>
        <strain evidence="2">CGMCC 4.7201</strain>
    </source>
</reference>
<accession>A0A917ZTI8</accession>
<evidence type="ECO:0000313" key="3">
    <source>
        <dbReference type="Proteomes" id="UP000641932"/>
    </source>
</evidence>
<evidence type="ECO:0000313" key="2">
    <source>
        <dbReference type="EMBL" id="GGO94294.1"/>
    </source>
</evidence>
<organism evidence="2 3">
    <name type="scientific">Wenjunlia tyrosinilytica</name>
    <dbReference type="NCBI Taxonomy" id="1544741"/>
    <lineage>
        <taxon>Bacteria</taxon>
        <taxon>Bacillati</taxon>
        <taxon>Actinomycetota</taxon>
        <taxon>Actinomycetes</taxon>
        <taxon>Kitasatosporales</taxon>
        <taxon>Streptomycetaceae</taxon>
        <taxon>Wenjunlia</taxon>
    </lineage>
</organism>
<keyword evidence="1" id="KW-1133">Transmembrane helix</keyword>
<dbReference type="AlphaFoldDB" id="A0A917ZTI8"/>
<comment type="caution">
    <text evidence="2">The sequence shown here is derived from an EMBL/GenBank/DDBJ whole genome shotgun (WGS) entry which is preliminary data.</text>
</comment>
<dbReference type="EMBL" id="BMMS01000022">
    <property type="protein sequence ID" value="GGO94294.1"/>
    <property type="molecule type" value="Genomic_DNA"/>
</dbReference>